<dbReference type="AlphaFoldDB" id="A0A8J2LRZ8"/>
<evidence type="ECO:0000256" key="1">
    <source>
        <dbReference type="ARBA" id="ARBA00023180"/>
    </source>
</evidence>
<dbReference type="InterPro" id="IPR019819">
    <property type="entry name" value="Carboxylesterase_B_CS"/>
</dbReference>
<comment type="caution">
    <text evidence="4">The sequence shown here is derived from an EMBL/GenBank/DDBJ whole genome shotgun (WGS) entry which is preliminary data.</text>
</comment>
<reference evidence="4" key="1">
    <citation type="submission" date="2021-06" db="EMBL/GenBank/DDBJ databases">
        <authorList>
            <person name="Hodson N. C."/>
            <person name="Mongue J. A."/>
            <person name="Jaron S. K."/>
        </authorList>
    </citation>
    <scope>NUCLEOTIDE SEQUENCE</scope>
</reference>
<protein>
    <recommendedName>
        <fullName evidence="3">Carboxylesterase type B domain-containing protein</fullName>
    </recommendedName>
</protein>
<dbReference type="Pfam" id="PF00135">
    <property type="entry name" value="COesterase"/>
    <property type="match status" value="1"/>
</dbReference>
<dbReference type="InterPro" id="IPR050309">
    <property type="entry name" value="Type-B_Carboxylest/Lipase"/>
</dbReference>
<keyword evidence="5" id="KW-1185">Reference proteome</keyword>
<dbReference type="InterPro" id="IPR002018">
    <property type="entry name" value="CarbesteraseB"/>
</dbReference>
<organism evidence="4 5">
    <name type="scientific">Allacma fusca</name>
    <dbReference type="NCBI Taxonomy" id="39272"/>
    <lineage>
        <taxon>Eukaryota</taxon>
        <taxon>Metazoa</taxon>
        <taxon>Ecdysozoa</taxon>
        <taxon>Arthropoda</taxon>
        <taxon>Hexapoda</taxon>
        <taxon>Collembola</taxon>
        <taxon>Symphypleona</taxon>
        <taxon>Sminthuridae</taxon>
        <taxon>Allacma</taxon>
    </lineage>
</organism>
<dbReference type="OrthoDB" id="19653at2759"/>
<dbReference type="PANTHER" id="PTHR11559">
    <property type="entry name" value="CARBOXYLESTERASE"/>
    <property type="match status" value="1"/>
</dbReference>
<feature type="chain" id="PRO_5035211411" description="Carboxylesterase type B domain-containing protein" evidence="2">
    <location>
        <begin position="24"/>
        <end position="612"/>
    </location>
</feature>
<keyword evidence="1" id="KW-0325">Glycoprotein</keyword>
<sequence>MKGGSNIRCVLCFIIVVIQGNSGQVIDGSTNVVHNNVELSPVVTLAQGDLRAKVLISRAERKYYAFLGIPYASPPVHNLRFRPPSAPSPWQGVFNATEYGPKCAQFNPKTKTVEGSEDCLYLNVFVPKFNLKPSLTKIQSETDEEQVDETFPVMVFIHGGNFMTGSGAEYGGKYFMDEKVILVTLNYRLGVFGFLNAGVKEAQGNQGLKDQVLALKWVNDNIEKFGGDRHRIVIFGENAGGASVHYHLLSAASKGLFSGAISQSGTALCPWAFSRYPRRVAKRLGALMNCPDNDMLELAFCLQGKDTDDLAESQARLSQWNNHPVSPFAPSVERSFDDNDKFFTDTPYSTQVKKRESDIPWVVGVNEDEGLFEAATVLISPQLRSDLNVDWHRIAPISLYFKETALEPDAVSNQIRAFYFGSSTVDLSSRKNLSNLYADRHYIFGSRFGALLHARINQGKPVYLYYFTHRNFHSQLNQLGVGETLEATQGDELQYLFNMKTFPEIDKQGPHGNFSIKMIQLWVNFAATGTMDKTWGQKNPKWNPISPSEVKGDTGLNYYQIDDEPSILVEPFLERMNFWETLPLREFSGEDTASPYSRHDFNFDLESDYEEK</sequence>
<dbReference type="PROSITE" id="PS00941">
    <property type="entry name" value="CARBOXYLESTERASE_B_2"/>
    <property type="match status" value="1"/>
</dbReference>
<name>A0A8J2LRZ8_9HEXA</name>
<evidence type="ECO:0000313" key="5">
    <source>
        <dbReference type="Proteomes" id="UP000708208"/>
    </source>
</evidence>
<dbReference type="EMBL" id="CAJVCH010571125">
    <property type="protein sequence ID" value="CAG7836696.1"/>
    <property type="molecule type" value="Genomic_DNA"/>
</dbReference>
<evidence type="ECO:0000313" key="4">
    <source>
        <dbReference type="EMBL" id="CAG7836696.1"/>
    </source>
</evidence>
<keyword evidence="2" id="KW-0732">Signal</keyword>
<evidence type="ECO:0000256" key="2">
    <source>
        <dbReference type="SAM" id="SignalP"/>
    </source>
</evidence>
<accession>A0A8J2LRZ8</accession>
<feature type="domain" description="Carboxylesterase type B" evidence="3">
    <location>
        <begin position="40"/>
        <end position="579"/>
    </location>
</feature>
<proteinExistence type="predicted"/>
<dbReference type="Proteomes" id="UP000708208">
    <property type="component" value="Unassembled WGS sequence"/>
</dbReference>
<gene>
    <name evidence="4" type="ORF">AFUS01_LOCUS45914</name>
</gene>
<feature type="signal peptide" evidence="2">
    <location>
        <begin position="1"/>
        <end position="23"/>
    </location>
</feature>
<evidence type="ECO:0000259" key="3">
    <source>
        <dbReference type="Pfam" id="PF00135"/>
    </source>
</evidence>